<name>A0AAV2W4V1_9BIFI</name>
<protein>
    <recommendedName>
        <fullName evidence="1">ThuA-like domain-containing protein</fullName>
    </recommendedName>
</protein>
<organism evidence="2 3">
    <name type="scientific">Bifidobacterium animalis subsp. animalis IM386</name>
    <dbReference type="NCBI Taxonomy" id="1402194"/>
    <lineage>
        <taxon>Bacteria</taxon>
        <taxon>Bacillati</taxon>
        <taxon>Actinomycetota</taxon>
        <taxon>Actinomycetes</taxon>
        <taxon>Bifidobacteriales</taxon>
        <taxon>Bifidobacteriaceae</taxon>
        <taxon>Bifidobacterium</taxon>
    </lineage>
</organism>
<dbReference type="InterPro" id="IPR029010">
    <property type="entry name" value="ThuA-like"/>
</dbReference>
<gene>
    <name evidence="2" type="ORF">BANIM336_01063</name>
</gene>
<comment type="caution">
    <text evidence="2">The sequence shown here is derived from an EMBL/GenBank/DDBJ whole genome shotgun (WGS) entry which is preliminary data.</text>
</comment>
<accession>A0AAV2W4V1</accession>
<dbReference type="EMBL" id="CBUQ010000007">
    <property type="protein sequence ID" value="CDI67742.1"/>
    <property type="molecule type" value="Genomic_DNA"/>
</dbReference>
<dbReference type="InterPro" id="IPR029062">
    <property type="entry name" value="Class_I_gatase-like"/>
</dbReference>
<sequence>MHAIYPDGIHTCLARALGVDADLSVRTATFGESEHGLTQSVLDDTDVLVFWSHALQTEFSDEVVARVQQTVLSGMGLVALHSAHFSKVMKLLMGTSMTLKWKHGEHERLWCINPTHPIAQGVPECVELPEEEMYGEYFDMPKPDDVVFAGWFSGSQVFRSGCTFTRGLGRIFYFQPRHEEYPVYHNPQIQRIIVNAVHWCAPMLRRRTLECEAL</sequence>
<dbReference type="Proteomes" id="UP000035645">
    <property type="component" value="Unassembled WGS sequence"/>
</dbReference>
<evidence type="ECO:0000313" key="2">
    <source>
        <dbReference type="EMBL" id="CDI67742.1"/>
    </source>
</evidence>
<proteinExistence type="predicted"/>
<feature type="domain" description="ThuA-like" evidence="1">
    <location>
        <begin position="15"/>
        <end position="200"/>
    </location>
</feature>
<dbReference type="PIRSF" id="PIRSF030013">
    <property type="entry name" value="ThuA"/>
    <property type="match status" value="1"/>
</dbReference>
<dbReference type="RefSeq" id="WP_014697634.1">
    <property type="nucleotide sequence ID" value="NZ_CBUQ010000007.1"/>
</dbReference>
<dbReference type="InterPro" id="IPR009381">
    <property type="entry name" value="Trehalose_catabolism_ThuA_prok"/>
</dbReference>
<dbReference type="AlphaFoldDB" id="A0AAV2W4V1"/>
<evidence type="ECO:0000259" key="1">
    <source>
        <dbReference type="Pfam" id="PF06283"/>
    </source>
</evidence>
<dbReference type="Gene3D" id="3.40.50.880">
    <property type="match status" value="1"/>
</dbReference>
<evidence type="ECO:0000313" key="3">
    <source>
        <dbReference type="Proteomes" id="UP000035645"/>
    </source>
</evidence>
<reference evidence="2 3" key="2">
    <citation type="submission" date="2015-01" db="EMBL/GenBank/DDBJ databases">
        <title>Genome sequence of a Bifidobacterium animalis strain.</title>
        <authorList>
            <person name="Bogovic-Matijasic B."/>
            <person name="Hacin B."/>
            <person name="Citar M."/>
            <person name="Svigelj K."/>
            <person name="Stempelj M."/>
            <person name="Rogelj I."/>
        </authorList>
    </citation>
    <scope>NUCLEOTIDE SEQUENCE [LARGE SCALE GENOMIC DNA]</scope>
    <source>
        <strain evidence="2 3">IM386</strain>
    </source>
</reference>
<dbReference type="Pfam" id="PF06283">
    <property type="entry name" value="ThuA"/>
    <property type="match status" value="1"/>
</dbReference>
<reference evidence="2 3" key="1">
    <citation type="submission" date="2013-10" db="EMBL/GenBank/DDBJ databases">
        <authorList>
            <person name="Manrique M."/>
        </authorList>
    </citation>
    <scope>NUCLEOTIDE SEQUENCE [LARGE SCALE GENOMIC DNA]</scope>
    <source>
        <strain evidence="2 3">IM386</strain>
    </source>
</reference>
<dbReference type="SUPFAM" id="SSF52317">
    <property type="entry name" value="Class I glutamine amidotransferase-like"/>
    <property type="match status" value="1"/>
</dbReference>